<gene>
    <name evidence="2" type="ORF">KVG22_19575</name>
</gene>
<evidence type="ECO:0000313" key="3">
    <source>
        <dbReference type="Proteomes" id="UP000777661"/>
    </source>
</evidence>
<keyword evidence="3" id="KW-1185">Reference proteome</keyword>
<sequence>MARGGNRPGAGRKRGIPNKATVERQKKVAATGITPLDYMLKVMRDEKADAGRRDDMAKAAAPYVHPKLASMQHTGRNGGPIQTMDVAKLKGMTNEELDLLERALVQIGIADGDPAGEGSEEDRGGPQA</sequence>
<dbReference type="RefSeq" id="WP_223004317.1">
    <property type="nucleotide sequence ID" value="NZ_JAHSQO010000007.1"/>
</dbReference>
<dbReference type="EMBL" id="JAHSQO010000007">
    <property type="protein sequence ID" value="MBY8918811.1"/>
    <property type="molecule type" value="Genomic_DNA"/>
</dbReference>
<proteinExistence type="predicted"/>
<accession>A0ABS7RD14</accession>
<protein>
    <recommendedName>
        <fullName evidence="4">DUF5681 domain-containing protein</fullName>
    </recommendedName>
</protein>
<evidence type="ECO:0000256" key="1">
    <source>
        <dbReference type="SAM" id="MobiDB-lite"/>
    </source>
</evidence>
<feature type="region of interest" description="Disordered" evidence="1">
    <location>
        <begin position="1"/>
        <end position="28"/>
    </location>
</feature>
<organism evidence="2 3">
    <name type="scientific">Nitratireductor rhodophyticola</name>
    <dbReference type="NCBI Taxonomy" id="2854036"/>
    <lineage>
        <taxon>Bacteria</taxon>
        <taxon>Pseudomonadati</taxon>
        <taxon>Pseudomonadota</taxon>
        <taxon>Alphaproteobacteria</taxon>
        <taxon>Hyphomicrobiales</taxon>
        <taxon>Phyllobacteriaceae</taxon>
        <taxon>Nitratireductor</taxon>
    </lineage>
</organism>
<reference evidence="2 3" key="1">
    <citation type="submission" date="2021-06" db="EMBL/GenBank/DDBJ databases">
        <title>Nitratireductor porphyridii sp. nov., isolated from a small marine red alga, Porphyridium purpureum in South Korea.</title>
        <authorList>
            <person name="Kim K.H."/>
            <person name="Kristyanto S."/>
            <person name="Jeon C.O."/>
        </authorList>
    </citation>
    <scope>NUCLEOTIDE SEQUENCE [LARGE SCALE GENOMIC DNA]</scope>
    <source>
        <strain evidence="2 3">R6</strain>
    </source>
</reference>
<dbReference type="Proteomes" id="UP000777661">
    <property type="component" value="Unassembled WGS sequence"/>
</dbReference>
<name>A0ABS7RD14_9HYPH</name>
<comment type="caution">
    <text evidence="2">The sequence shown here is derived from an EMBL/GenBank/DDBJ whole genome shotgun (WGS) entry which is preliminary data.</text>
</comment>
<evidence type="ECO:0008006" key="4">
    <source>
        <dbReference type="Google" id="ProtNLM"/>
    </source>
</evidence>
<evidence type="ECO:0000313" key="2">
    <source>
        <dbReference type="EMBL" id="MBY8918811.1"/>
    </source>
</evidence>